<keyword evidence="8" id="KW-1185">Reference proteome</keyword>
<evidence type="ECO:0000256" key="2">
    <source>
        <dbReference type="ARBA" id="ARBA00022801"/>
    </source>
</evidence>
<dbReference type="PANTHER" id="PTHR42881">
    <property type="entry name" value="PROLYL ENDOPEPTIDASE"/>
    <property type="match status" value="1"/>
</dbReference>
<evidence type="ECO:0000256" key="1">
    <source>
        <dbReference type="ARBA" id="ARBA00022670"/>
    </source>
</evidence>
<dbReference type="RefSeq" id="WP_340295402.1">
    <property type="nucleotide sequence ID" value="NZ_JBBEOI010000237.1"/>
</dbReference>
<organism evidence="7 8">
    <name type="scientific">Aquipuribacter hungaricus</name>
    <dbReference type="NCBI Taxonomy" id="545624"/>
    <lineage>
        <taxon>Bacteria</taxon>
        <taxon>Bacillati</taxon>
        <taxon>Actinomycetota</taxon>
        <taxon>Actinomycetes</taxon>
        <taxon>Micrococcales</taxon>
        <taxon>Intrasporangiaceae</taxon>
        <taxon>Aquipuribacter</taxon>
    </lineage>
</organism>
<dbReference type="PRINTS" id="PR00862">
    <property type="entry name" value="PROLIGOPTASE"/>
</dbReference>
<evidence type="ECO:0000259" key="5">
    <source>
        <dbReference type="Pfam" id="PF00326"/>
    </source>
</evidence>
<reference evidence="8" key="1">
    <citation type="journal article" date="2019" name="Int. J. Syst. Evol. Microbiol.">
        <title>The Global Catalogue of Microorganisms (GCM) 10K type strain sequencing project: providing services to taxonomists for standard genome sequencing and annotation.</title>
        <authorList>
            <consortium name="The Broad Institute Genomics Platform"/>
            <consortium name="The Broad Institute Genome Sequencing Center for Infectious Disease"/>
            <person name="Wu L."/>
            <person name="Ma J."/>
        </authorList>
    </citation>
    <scope>NUCLEOTIDE SEQUENCE [LARGE SCALE GENOMIC DNA]</scope>
    <source>
        <strain evidence="8">NCAIM B.02333</strain>
    </source>
</reference>
<dbReference type="Gene3D" id="2.130.10.120">
    <property type="entry name" value="Prolyl oligopeptidase, N-terminal domain"/>
    <property type="match status" value="1"/>
</dbReference>
<dbReference type="Pfam" id="PF00326">
    <property type="entry name" value="Peptidase_S9"/>
    <property type="match status" value="1"/>
</dbReference>
<feature type="domain" description="Peptidase S9 prolyl oligopeptidase catalytic" evidence="5">
    <location>
        <begin position="510"/>
        <end position="720"/>
    </location>
</feature>
<name>A0ABV7WH09_9MICO</name>
<evidence type="ECO:0000313" key="7">
    <source>
        <dbReference type="EMBL" id="MFC3687811.1"/>
    </source>
</evidence>
<evidence type="ECO:0000256" key="3">
    <source>
        <dbReference type="ARBA" id="ARBA00022825"/>
    </source>
</evidence>
<feature type="region of interest" description="Disordered" evidence="4">
    <location>
        <begin position="1"/>
        <end position="20"/>
    </location>
</feature>
<dbReference type="PANTHER" id="PTHR42881:SF13">
    <property type="entry name" value="PROLYL ENDOPEPTIDASE"/>
    <property type="match status" value="1"/>
</dbReference>
<dbReference type="Pfam" id="PF02897">
    <property type="entry name" value="Peptidase_S9_N"/>
    <property type="match status" value="1"/>
</dbReference>
<dbReference type="InterPro" id="IPR001375">
    <property type="entry name" value="Peptidase_S9_cat"/>
</dbReference>
<evidence type="ECO:0000259" key="6">
    <source>
        <dbReference type="Pfam" id="PF02897"/>
    </source>
</evidence>
<evidence type="ECO:0000256" key="4">
    <source>
        <dbReference type="SAM" id="MobiDB-lite"/>
    </source>
</evidence>
<dbReference type="EMBL" id="JBHRWW010000003">
    <property type="protein sequence ID" value="MFC3687811.1"/>
    <property type="molecule type" value="Genomic_DNA"/>
</dbReference>
<keyword evidence="1" id="KW-0645">Protease</keyword>
<gene>
    <name evidence="7" type="ORF">ACFOLH_05580</name>
</gene>
<dbReference type="SUPFAM" id="SSF53474">
    <property type="entry name" value="alpha/beta-Hydrolases"/>
    <property type="match status" value="1"/>
</dbReference>
<protein>
    <submittedName>
        <fullName evidence="7">Prolyl oligopeptidase family protein</fullName>
    </submittedName>
</protein>
<dbReference type="InterPro" id="IPR023302">
    <property type="entry name" value="Pept_S9A_N"/>
</dbReference>
<dbReference type="InterPro" id="IPR002470">
    <property type="entry name" value="Peptidase_S9A"/>
</dbReference>
<keyword evidence="2" id="KW-0378">Hydrolase</keyword>
<evidence type="ECO:0000313" key="8">
    <source>
        <dbReference type="Proteomes" id="UP001595685"/>
    </source>
</evidence>
<accession>A0ABV7WH09</accession>
<dbReference type="Proteomes" id="UP001595685">
    <property type="component" value="Unassembled WGS sequence"/>
</dbReference>
<sequence length="735" mass="78415">MPHPAPEAPSELPGSYPPAERTDVVDVLHGTEVADPYRWLEDAGDPRTLAWSGQQAALLQAHAAAWPGREHVRSTLTALLATGSVSSPATRVRDGVVTRVLVRRDPGAEHGVLLLRTLRPDGGSDERPLVDPVALDPTGATTLDAWSWSPDGDLLAYQVSEGGSEESVLRVLDVATGETVDGPLDRARYSPVAWLPRTGDEPARFYYVRRLAPELLPADERQYHRRVYLHVVGTSPETDVEVFGAREDRTTYFGVGLSHDGRWLVVSASAGTAPRTDVRIADLAASDPAAPVFRDVAVGLDAEHGVWVGRDGQLYVHTDLGAPRGRLCVADPADPGPERWVDLVPEDPAAVLSDVAVLDAPSLTEPLLLVSRTRHAVGELAVHRLVDGAHLQDVGLPGHGSLGGLVTAYEDRDAAWFTWTSHTSPGRVLHLDGRTLAVTAAELPPGEPPAGPEVVAQQLACTSADGTTVRFMVLAHADALVDGRPVAPAPTVLYGYGGFGISLTPGYSATTLAWVRAGGVHVVANLRGGGEEGEEWHRDGYRDRKQNVFDDLYAVAQTLLADGWTTTERLAVSGGSNGGLLVGTAATQRPELWAAVLCSAPLLDMVRYEHHGLGVSWNDEYGTAADPVELGWLLSYSPYHHVHEGTRYPAVLFTVFDGDSRVDPLHARKLAAALQHATASDPRERPVLLRAEADVGHGARSVSRTVGLATDGLLFLAHHTGLVWPDATDPVPAAG</sequence>
<keyword evidence="3" id="KW-0720">Serine protease</keyword>
<dbReference type="InterPro" id="IPR029058">
    <property type="entry name" value="AB_hydrolase_fold"/>
</dbReference>
<dbReference type="InterPro" id="IPR051167">
    <property type="entry name" value="Prolyl_oligopep/macrocyclase"/>
</dbReference>
<comment type="caution">
    <text evidence="7">The sequence shown here is derived from an EMBL/GenBank/DDBJ whole genome shotgun (WGS) entry which is preliminary data.</text>
</comment>
<proteinExistence type="predicted"/>
<dbReference type="SUPFAM" id="SSF50993">
    <property type="entry name" value="Peptidase/esterase 'gauge' domain"/>
    <property type="match status" value="1"/>
</dbReference>
<feature type="domain" description="Peptidase S9A N-terminal" evidence="6">
    <location>
        <begin position="19"/>
        <end position="434"/>
    </location>
</feature>
<dbReference type="Gene3D" id="3.40.50.1820">
    <property type="entry name" value="alpha/beta hydrolase"/>
    <property type="match status" value="1"/>
</dbReference>